<feature type="compositionally biased region" description="Basic and acidic residues" evidence="1">
    <location>
        <begin position="193"/>
        <end position="208"/>
    </location>
</feature>
<dbReference type="Proteomes" id="UP001337655">
    <property type="component" value="Unassembled WGS sequence"/>
</dbReference>
<accession>A0AAV9NZL0</accession>
<evidence type="ECO:0000313" key="3">
    <source>
        <dbReference type="Proteomes" id="UP001337655"/>
    </source>
</evidence>
<feature type="region of interest" description="Disordered" evidence="1">
    <location>
        <begin position="580"/>
        <end position="622"/>
    </location>
</feature>
<gene>
    <name evidence="2" type="ORF">LTR77_009686</name>
</gene>
<dbReference type="Gene3D" id="3.30.710.10">
    <property type="entry name" value="Potassium Channel Kv1.1, Chain A"/>
    <property type="match status" value="1"/>
</dbReference>
<keyword evidence="3" id="KW-1185">Reference proteome</keyword>
<dbReference type="PANTHER" id="PTHR31758:SF2">
    <property type="entry name" value="BTB_POZ DOMAIN-CONTAINING PROTEIN YLR108C"/>
    <property type="match status" value="1"/>
</dbReference>
<feature type="compositionally biased region" description="Basic and acidic residues" evidence="1">
    <location>
        <begin position="246"/>
        <end position="255"/>
    </location>
</feature>
<sequence length="676" mass="73871">MPTNDLAKSAEIESSAPQRSSTGNLHHDGQHEPDQPTTRSSRKASTHMATKGTTPRLSNLPSNEDSMNHLAPQTSRGSRQDGLLHIPAEGGASSASRRPADTSTTTSTVWDWDTPLESVGESASYYYEPQGELLEEQQQSRPLRSEFSIPHAVSSGALQRHLSSSSANSLDNFAVPRRPQGAPPSVAGNKRKATSDREDNRPDQKRFYELMMESGEETPSSGDSRPAYNTRSTAGAGDANPGSARPEFDPSRTLEDPNIPMVLPPRKVFPIQIGDKLFRLSGASISSDVPRLTAQLFSSTIYIRIGDEEFQIPRDLFSNPGDSPNYFSLGFAIFFTTPTEVFPGLSQRTLLRPPSILPPSIPNRSAKTFADLLHILKGYPVEIRSEEHRAELLRDARYFHLKGLEQRLIPHSISYNLARKRHEIAIRLEDVRQSGISYVADGVAQSSGDAPSPAPTPSTPPTQPGWIYYQRPYVDGESHSLILEISGDESTFLSVAPAPSSPAPARLGRAMFQRQTLARVTSLFSVIANKMNLPITQPLGLMMMERGAGVASLPVSPGNTGVSEERVKVRIGADADVTVDGRPWKVGGEEEDDEDESGMDIDPSESGRSGKKRKRNEDDDDGEEWVLKKALWRLRVQPLSGGAQMGRSGMEVILGAVKIEAYSNERARNAARGFLT</sequence>
<reference evidence="2 3" key="1">
    <citation type="submission" date="2023-08" db="EMBL/GenBank/DDBJ databases">
        <title>Black Yeasts Isolated from many extreme environments.</title>
        <authorList>
            <person name="Coleine C."/>
            <person name="Stajich J.E."/>
            <person name="Selbmann L."/>
        </authorList>
    </citation>
    <scope>NUCLEOTIDE SEQUENCE [LARGE SCALE GENOMIC DNA]</scope>
    <source>
        <strain evidence="2 3">CCFEE 5935</strain>
    </source>
</reference>
<feature type="compositionally biased region" description="Low complexity" evidence="1">
    <location>
        <begin position="92"/>
        <end position="115"/>
    </location>
</feature>
<name>A0AAV9NZL0_9PEZI</name>
<dbReference type="AlphaFoldDB" id="A0AAV9NZL0"/>
<feature type="compositionally biased region" description="Polar residues" evidence="1">
    <location>
        <begin position="15"/>
        <end position="24"/>
    </location>
</feature>
<dbReference type="EMBL" id="JAVRRT010000019">
    <property type="protein sequence ID" value="KAK5164480.1"/>
    <property type="molecule type" value="Genomic_DNA"/>
</dbReference>
<feature type="compositionally biased region" description="Polar residues" evidence="1">
    <location>
        <begin position="47"/>
        <end position="77"/>
    </location>
</feature>
<dbReference type="InterPro" id="IPR011333">
    <property type="entry name" value="SKP1/BTB/POZ_sf"/>
</dbReference>
<comment type="caution">
    <text evidence="2">The sequence shown here is derived from an EMBL/GenBank/DDBJ whole genome shotgun (WGS) entry which is preliminary data.</text>
</comment>
<dbReference type="GeneID" id="89931016"/>
<evidence type="ECO:0000313" key="2">
    <source>
        <dbReference type="EMBL" id="KAK5164480.1"/>
    </source>
</evidence>
<feature type="compositionally biased region" description="Polar residues" evidence="1">
    <location>
        <begin position="217"/>
        <end position="233"/>
    </location>
</feature>
<feature type="region of interest" description="Disordered" evidence="1">
    <location>
        <begin position="1"/>
        <end position="115"/>
    </location>
</feature>
<dbReference type="RefSeq" id="XP_064654728.1">
    <property type="nucleotide sequence ID" value="XM_064806912.1"/>
</dbReference>
<feature type="compositionally biased region" description="Polar residues" evidence="1">
    <location>
        <begin position="161"/>
        <end position="171"/>
    </location>
</feature>
<evidence type="ECO:0000256" key="1">
    <source>
        <dbReference type="SAM" id="MobiDB-lite"/>
    </source>
</evidence>
<feature type="compositionally biased region" description="Basic and acidic residues" evidence="1">
    <location>
        <begin position="25"/>
        <end position="34"/>
    </location>
</feature>
<feature type="compositionally biased region" description="Pro residues" evidence="1">
    <location>
        <begin position="452"/>
        <end position="463"/>
    </location>
</feature>
<feature type="region of interest" description="Disordered" evidence="1">
    <location>
        <begin position="129"/>
        <end position="148"/>
    </location>
</feature>
<dbReference type="PANTHER" id="PTHR31758">
    <property type="entry name" value="BTB/POZ DOMAIN-CONTAINING PROTEIN YLR108C"/>
    <property type="match status" value="1"/>
</dbReference>
<proteinExistence type="predicted"/>
<feature type="region of interest" description="Disordered" evidence="1">
    <location>
        <begin position="158"/>
        <end position="259"/>
    </location>
</feature>
<feature type="region of interest" description="Disordered" evidence="1">
    <location>
        <begin position="443"/>
        <end position="464"/>
    </location>
</feature>
<organism evidence="2 3">
    <name type="scientific">Saxophila tyrrhenica</name>
    <dbReference type="NCBI Taxonomy" id="1690608"/>
    <lineage>
        <taxon>Eukaryota</taxon>
        <taxon>Fungi</taxon>
        <taxon>Dikarya</taxon>
        <taxon>Ascomycota</taxon>
        <taxon>Pezizomycotina</taxon>
        <taxon>Dothideomycetes</taxon>
        <taxon>Dothideomycetidae</taxon>
        <taxon>Mycosphaerellales</taxon>
        <taxon>Extremaceae</taxon>
        <taxon>Saxophila</taxon>
    </lineage>
</organism>
<feature type="compositionally biased region" description="Acidic residues" evidence="1">
    <location>
        <begin position="589"/>
        <end position="603"/>
    </location>
</feature>
<feature type="compositionally biased region" description="Low complexity" evidence="1">
    <location>
        <begin position="129"/>
        <end position="139"/>
    </location>
</feature>
<protein>
    <submittedName>
        <fullName evidence="2">Uncharacterized protein</fullName>
    </submittedName>
</protein>